<feature type="region of interest" description="Disordered" evidence="1">
    <location>
        <begin position="1"/>
        <end position="75"/>
    </location>
</feature>
<sequence length="125" mass="14910">LPRKPQDPTSVQQSTTDPNIKKIANKPKNKLSLRKQEQLKKSEDIASKYNERQQKRREDKAKREDERARREEAEKRKLEEIITNNAKKQNIDKNVDKSQIPVRRKMLINKNKREYQEAMDSARVE</sequence>
<feature type="non-terminal residue" evidence="2">
    <location>
        <position position="125"/>
    </location>
</feature>
<name>A0A1E1W4Z7_PECGO</name>
<gene>
    <name evidence="2" type="ORF">g.18710</name>
</gene>
<evidence type="ECO:0000256" key="1">
    <source>
        <dbReference type="SAM" id="MobiDB-lite"/>
    </source>
</evidence>
<feature type="compositionally biased region" description="Basic residues" evidence="1">
    <location>
        <begin position="23"/>
        <end position="33"/>
    </location>
</feature>
<accession>A0A1E1W4Z7</accession>
<feature type="non-terminal residue" evidence="2">
    <location>
        <position position="1"/>
    </location>
</feature>
<evidence type="ECO:0000313" key="2">
    <source>
        <dbReference type="EMBL" id="JAT82055.1"/>
    </source>
</evidence>
<reference evidence="2" key="1">
    <citation type="submission" date="2015-09" db="EMBL/GenBank/DDBJ databases">
        <title>De novo assembly of Pectinophora gossypiella (Pink Bollworm) gut transcriptome.</title>
        <authorList>
            <person name="Tassone E.E."/>
        </authorList>
    </citation>
    <scope>NUCLEOTIDE SEQUENCE</scope>
</reference>
<organism evidence="2">
    <name type="scientific">Pectinophora gossypiella</name>
    <name type="common">Cotton pink bollworm</name>
    <name type="synonym">Depressaria gossypiella</name>
    <dbReference type="NCBI Taxonomy" id="13191"/>
    <lineage>
        <taxon>Eukaryota</taxon>
        <taxon>Metazoa</taxon>
        <taxon>Ecdysozoa</taxon>
        <taxon>Arthropoda</taxon>
        <taxon>Hexapoda</taxon>
        <taxon>Insecta</taxon>
        <taxon>Pterygota</taxon>
        <taxon>Neoptera</taxon>
        <taxon>Endopterygota</taxon>
        <taxon>Lepidoptera</taxon>
        <taxon>Glossata</taxon>
        <taxon>Ditrysia</taxon>
        <taxon>Gelechioidea</taxon>
        <taxon>Gelechiidae</taxon>
        <taxon>Apatetrinae</taxon>
        <taxon>Pectinophora</taxon>
    </lineage>
</organism>
<feature type="compositionally biased region" description="Basic and acidic residues" evidence="1">
    <location>
        <begin position="34"/>
        <end position="75"/>
    </location>
</feature>
<proteinExistence type="predicted"/>
<dbReference type="OrthoDB" id="10066537at2759"/>
<dbReference type="AlphaFoldDB" id="A0A1E1W4Z7"/>
<feature type="compositionally biased region" description="Polar residues" evidence="1">
    <location>
        <begin position="7"/>
        <end position="17"/>
    </location>
</feature>
<dbReference type="EMBL" id="GDQN01008999">
    <property type="protein sequence ID" value="JAT82055.1"/>
    <property type="molecule type" value="Transcribed_RNA"/>
</dbReference>
<protein>
    <submittedName>
        <fullName evidence="2">Uncharacterized protein</fullName>
    </submittedName>
</protein>